<dbReference type="CDD" id="cd11455">
    <property type="entry name" value="bHLH_AtAIG1_like"/>
    <property type="match status" value="1"/>
</dbReference>
<dbReference type="AlphaFoldDB" id="A0AAV3RLG7"/>
<dbReference type="InterPro" id="IPR045847">
    <property type="entry name" value="AIG1-like"/>
</dbReference>
<evidence type="ECO:0000256" key="3">
    <source>
        <dbReference type="ARBA" id="ARBA00023125"/>
    </source>
</evidence>
<evidence type="ECO:0000256" key="1">
    <source>
        <dbReference type="ARBA" id="ARBA00004123"/>
    </source>
</evidence>
<proteinExistence type="predicted"/>
<dbReference type="SMART" id="SM00353">
    <property type="entry name" value="HLH"/>
    <property type="match status" value="1"/>
</dbReference>
<dbReference type="GO" id="GO:0003677">
    <property type="term" value="F:DNA binding"/>
    <property type="evidence" value="ECO:0007669"/>
    <property type="project" value="UniProtKB-KW"/>
</dbReference>
<dbReference type="InterPro" id="IPR036638">
    <property type="entry name" value="HLH_DNA-bd_sf"/>
</dbReference>
<evidence type="ECO:0000256" key="6">
    <source>
        <dbReference type="SAM" id="MobiDB-lite"/>
    </source>
</evidence>
<dbReference type="PROSITE" id="PS50888">
    <property type="entry name" value="BHLH"/>
    <property type="match status" value="1"/>
</dbReference>
<evidence type="ECO:0000256" key="5">
    <source>
        <dbReference type="ARBA" id="ARBA00023242"/>
    </source>
</evidence>
<feature type="region of interest" description="Disordered" evidence="6">
    <location>
        <begin position="237"/>
        <end position="260"/>
    </location>
</feature>
<dbReference type="EMBL" id="BAABME010010596">
    <property type="protein sequence ID" value="GAA0180187.1"/>
    <property type="molecule type" value="Genomic_DNA"/>
</dbReference>
<evidence type="ECO:0000313" key="8">
    <source>
        <dbReference type="EMBL" id="GAA0180187.1"/>
    </source>
</evidence>
<keyword evidence="9" id="KW-1185">Reference proteome</keyword>
<feature type="domain" description="BHLH" evidence="7">
    <location>
        <begin position="81"/>
        <end position="130"/>
    </location>
</feature>
<gene>
    <name evidence="8" type="ORF">LIER_30075</name>
</gene>
<reference evidence="8 9" key="1">
    <citation type="submission" date="2024-01" db="EMBL/GenBank/DDBJ databases">
        <title>The complete chloroplast genome sequence of Lithospermum erythrorhizon: insights into the phylogenetic relationship among Boraginaceae species and the maternal lineages of purple gromwells.</title>
        <authorList>
            <person name="Okada T."/>
            <person name="Watanabe K."/>
        </authorList>
    </citation>
    <scope>NUCLEOTIDE SEQUENCE [LARGE SCALE GENOMIC DNA]</scope>
</reference>
<dbReference type="GO" id="GO:0005634">
    <property type="term" value="C:nucleus"/>
    <property type="evidence" value="ECO:0007669"/>
    <property type="project" value="UniProtKB-SubCell"/>
</dbReference>
<dbReference type="InterPro" id="IPR011598">
    <property type="entry name" value="bHLH_dom"/>
</dbReference>
<sequence>MQPQNIQDFHNFISGNSMTLMTSTPHMSNFSFPPSSNFNDFETNNNNHSFSNHNFASFYSNSHHQEFQEISDSSPEARAILALKNHKEAEKRRRERINSHLDRLRTLLPCNSKTDKATLLAKVVQRVRDLKEQTSQILQLENYPSENDEITVFSSDDYSNDGRLLIKASLCCEDRSDLIPDLIETMKNLGLSPLRAEMITIGGRIRNVIILAGDQDNQSIDEYVVCLRNALKSLIQRPSHGSGERSKRRRLVDGNHDILC</sequence>
<dbReference type="PANTHER" id="PTHR45844">
    <property type="entry name" value="TRANSCRIPTION FACTOR BHLH30"/>
    <property type="match status" value="1"/>
</dbReference>
<evidence type="ECO:0000256" key="2">
    <source>
        <dbReference type="ARBA" id="ARBA00023015"/>
    </source>
</evidence>
<dbReference type="PANTHER" id="PTHR45844:SF19">
    <property type="entry name" value="TRANSCRIPTION FACTOR BHLH106-RELATED"/>
    <property type="match status" value="1"/>
</dbReference>
<dbReference type="Pfam" id="PF00010">
    <property type="entry name" value="HLH"/>
    <property type="match status" value="1"/>
</dbReference>
<keyword evidence="4" id="KW-0804">Transcription</keyword>
<feature type="compositionally biased region" description="Basic and acidic residues" evidence="6">
    <location>
        <begin position="251"/>
        <end position="260"/>
    </location>
</feature>
<organism evidence="8 9">
    <name type="scientific">Lithospermum erythrorhizon</name>
    <name type="common">Purple gromwell</name>
    <name type="synonym">Lithospermum officinale var. erythrorhizon</name>
    <dbReference type="NCBI Taxonomy" id="34254"/>
    <lineage>
        <taxon>Eukaryota</taxon>
        <taxon>Viridiplantae</taxon>
        <taxon>Streptophyta</taxon>
        <taxon>Embryophyta</taxon>
        <taxon>Tracheophyta</taxon>
        <taxon>Spermatophyta</taxon>
        <taxon>Magnoliopsida</taxon>
        <taxon>eudicotyledons</taxon>
        <taxon>Gunneridae</taxon>
        <taxon>Pentapetalae</taxon>
        <taxon>asterids</taxon>
        <taxon>lamiids</taxon>
        <taxon>Boraginales</taxon>
        <taxon>Boraginaceae</taxon>
        <taxon>Boraginoideae</taxon>
        <taxon>Lithospermeae</taxon>
        <taxon>Lithospermum</taxon>
    </lineage>
</organism>
<dbReference type="Proteomes" id="UP001454036">
    <property type="component" value="Unassembled WGS sequence"/>
</dbReference>
<dbReference type="GO" id="GO:0003700">
    <property type="term" value="F:DNA-binding transcription factor activity"/>
    <property type="evidence" value="ECO:0007669"/>
    <property type="project" value="InterPro"/>
</dbReference>
<keyword evidence="5" id="KW-0539">Nucleus</keyword>
<evidence type="ECO:0000259" key="7">
    <source>
        <dbReference type="PROSITE" id="PS50888"/>
    </source>
</evidence>
<keyword evidence="2" id="KW-0805">Transcription regulation</keyword>
<name>A0AAV3RLG7_LITER</name>
<protein>
    <submittedName>
        <fullName evidence="8">Basic helix-loop-helix transcription factor</fullName>
    </submittedName>
</protein>
<comment type="subcellular location">
    <subcellularLocation>
        <location evidence="1">Nucleus</location>
    </subcellularLocation>
</comment>
<dbReference type="GO" id="GO:0046983">
    <property type="term" value="F:protein dimerization activity"/>
    <property type="evidence" value="ECO:0007669"/>
    <property type="project" value="InterPro"/>
</dbReference>
<comment type="caution">
    <text evidence="8">The sequence shown here is derived from an EMBL/GenBank/DDBJ whole genome shotgun (WGS) entry which is preliminary data.</text>
</comment>
<evidence type="ECO:0000256" key="4">
    <source>
        <dbReference type="ARBA" id="ARBA00023163"/>
    </source>
</evidence>
<keyword evidence="3" id="KW-0238">DNA-binding</keyword>
<dbReference type="CDD" id="cd04873">
    <property type="entry name" value="ACT_UUR-ACR-like"/>
    <property type="match status" value="1"/>
</dbReference>
<dbReference type="Gene3D" id="4.10.280.10">
    <property type="entry name" value="Helix-loop-helix DNA-binding domain"/>
    <property type="match status" value="1"/>
</dbReference>
<dbReference type="SUPFAM" id="SSF47459">
    <property type="entry name" value="HLH, helix-loop-helix DNA-binding domain"/>
    <property type="match status" value="1"/>
</dbReference>
<accession>A0AAV3RLG7</accession>
<evidence type="ECO:0000313" key="9">
    <source>
        <dbReference type="Proteomes" id="UP001454036"/>
    </source>
</evidence>